<dbReference type="GO" id="GO:0000287">
    <property type="term" value="F:magnesium ion binding"/>
    <property type="evidence" value="ECO:0007669"/>
    <property type="project" value="UniProtKB-UniRule"/>
</dbReference>
<dbReference type="Gene3D" id="3.20.20.70">
    <property type="entry name" value="Aldolase class I"/>
    <property type="match status" value="1"/>
</dbReference>
<dbReference type="FunFam" id="3.20.20.70:FF:000096">
    <property type="entry name" value="Thiamine-phosphate synthase"/>
    <property type="match status" value="1"/>
</dbReference>
<dbReference type="InterPro" id="IPR036206">
    <property type="entry name" value="ThiamineP_synth_sf"/>
</dbReference>
<dbReference type="EMBL" id="CP046996">
    <property type="protein sequence ID" value="QGZ99355.1"/>
    <property type="molecule type" value="Genomic_DNA"/>
</dbReference>
<feature type="binding site" evidence="9">
    <location>
        <begin position="137"/>
        <end position="139"/>
    </location>
    <ligand>
        <name>2-[(2R,5Z)-2-carboxy-4-methylthiazol-5(2H)-ylidene]ethyl phosphate</name>
        <dbReference type="ChEBI" id="CHEBI:62899"/>
    </ligand>
</feature>
<accession>A0A857DGI5</accession>
<dbReference type="GO" id="GO:0009229">
    <property type="term" value="P:thiamine diphosphate biosynthetic process"/>
    <property type="evidence" value="ECO:0007669"/>
    <property type="project" value="UniProtKB-UniRule"/>
</dbReference>
<dbReference type="AlphaFoldDB" id="A0A857DGI5"/>
<evidence type="ECO:0000256" key="11">
    <source>
        <dbReference type="RuleBase" id="RU004253"/>
    </source>
</evidence>
<keyword evidence="5 9" id="KW-0784">Thiamine biosynthesis</keyword>
<dbReference type="CDD" id="cd00564">
    <property type="entry name" value="TMP_TenI"/>
    <property type="match status" value="1"/>
</dbReference>
<organism evidence="13 14">
    <name type="scientific">Dehalobacter restrictus</name>
    <dbReference type="NCBI Taxonomy" id="55583"/>
    <lineage>
        <taxon>Bacteria</taxon>
        <taxon>Bacillati</taxon>
        <taxon>Bacillota</taxon>
        <taxon>Clostridia</taxon>
        <taxon>Eubacteriales</taxon>
        <taxon>Desulfitobacteriaceae</taxon>
        <taxon>Dehalobacter</taxon>
    </lineage>
</organism>
<comment type="catalytic activity">
    <reaction evidence="8 9 10">
        <text>2-[(2R,5Z)-2-carboxy-4-methylthiazol-5(2H)-ylidene]ethyl phosphate + 4-amino-2-methyl-5-(diphosphooxymethyl)pyrimidine + 2 H(+) = thiamine phosphate + CO2 + diphosphate</text>
        <dbReference type="Rhea" id="RHEA:47844"/>
        <dbReference type="ChEBI" id="CHEBI:15378"/>
        <dbReference type="ChEBI" id="CHEBI:16526"/>
        <dbReference type="ChEBI" id="CHEBI:33019"/>
        <dbReference type="ChEBI" id="CHEBI:37575"/>
        <dbReference type="ChEBI" id="CHEBI:57841"/>
        <dbReference type="ChEBI" id="CHEBI:62899"/>
        <dbReference type="EC" id="2.5.1.3"/>
    </reaction>
</comment>
<dbReference type="GO" id="GO:0009228">
    <property type="term" value="P:thiamine biosynthetic process"/>
    <property type="evidence" value="ECO:0007669"/>
    <property type="project" value="UniProtKB-KW"/>
</dbReference>
<feature type="binding site" evidence="9">
    <location>
        <position position="73"/>
    </location>
    <ligand>
        <name>Mg(2+)</name>
        <dbReference type="ChEBI" id="CHEBI:18420"/>
    </ligand>
</feature>
<evidence type="ECO:0000313" key="14">
    <source>
        <dbReference type="Proteomes" id="UP000430508"/>
    </source>
</evidence>
<evidence type="ECO:0000256" key="6">
    <source>
        <dbReference type="ARBA" id="ARBA00047334"/>
    </source>
</evidence>
<dbReference type="GO" id="GO:0005737">
    <property type="term" value="C:cytoplasm"/>
    <property type="evidence" value="ECO:0007669"/>
    <property type="project" value="TreeGrafter"/>
</dbReference>
<evidence type="ECO:0000313" key="13">
    <source>
        <dbReference type="EMBL" id="QGZ99355.1"/>
    </source>
</evidence>
<dbReference type="InterPro" id="IPR034291">
    <property type="entry name" value="TMP_synthase"/>
</dbReference>
<dbReference type="NCBIfam" id="TIGR00693">
    <property type="entry name" value="thiE"/>
    <property type="match status" value="1"/>
</dbReference>
<dbReference type="GO" id="GO:0004789">
    <property type="term" value="F:thiamine-phosphate diphosphorylase activity"/>
    <property type="evidence" value="ECO:0007669"/>
    <property type="project" value="UniProtKB-UniRule"/>
</dbReference>
<name>A0A857DGI5_9FIRM</name>
<keyword evidence="2 9" id="KW-0808">Transferase</keyword>
<evidence type="ECO:0000259" key="12">
    <source>
        <dbReference type="Pfam" id="PF02581"/>
    </source>
</evidence>
<evidence type="ECO:0000256" key="1">
    <source>
        <dbReference type="ARBA" id="ARBA00005165"/>
    </source>
</evidence>
<proteinExistence type="inferred from homology"/>
<dbReference type="InterPro" id="IPR022998">
    <property type="entry name" value="ThiamineP_synth_TenI"/>
</dbReference>
<evidence type="ECO:0000256" key="10">
    <source>
        <dbReference type="RuleBase" id="RU003826"/>
    </source>
</evidence>
<evidence type="ECO:0000256" key="5">
    <source>
        <dbReference type="ARBA" id="ARBA00022977"/>
    </source>
</evidence>
<keyword evidence="3 9" id="KW-0479">Metal-binding</keyword>
<gene>
    <name evidence="9" type="primary">thiE</name>
    <name evidence="13" type="ORF">GQ588_01040</name>
</gene>
<feature type="binding site" evidence="9">
    <location>
        <begin position="40"/>
        <end position="44"/>
    </location>
    <ligand>
        <name>4-amino-2-methyl-5-(diphosphooxymethyl)pyrimidine</name>
        <dbReference type="ChEBI" id="CHEBI:57841"/>
    </ligand>
</feature>
<feature type="domain" description="Thiamine phosphate synthase/TenI" evidence="12">
    <location>
        <begin position="10"/>
        <end position="190"/>
    </location>
</feature>
<sequence length="222" mass="24154">MPSLKWDYSLYLVTDRSYIGVRDLIVCVREAIEGGVSLVQLREKIAPSREFYEMAEKLKSLTSRYNVPLIINDRLDIALAIDADGLHLGQEDLPIAVARKHIGQDKIIGISVSNVAEAIQAEKEGADYLGVGAMYATGTKIDAKLVSLAVLEKIKKAVSIPVVAIGGIKKENAVRTMETGIDGISVVSAILAAQDIEQAARELKKSYQKQTNYTKGAVLKLK</sequence>
<dbReference type="PANTHER" id="PTHR20857">
    <property type="entry name" value="THIAMINE-PHOSPHATE PYROPHOSPHORYLASE"/>
    <property type="match status" value="1"/>
</dbReference>
<dbReference type="Pfam" id="PF02581">
    <property type="entry name" value="TMP-TENI"/>
    <property type="match status" value="1"/>
</dbReference>
<dbReference type="HAMAP" id="MF_00097">
    <property type="entry name" value="TMP_synthase"/>
    <property type="match status" value="1"/>
</dbReference>
<evidence type="ECO:0000256" key="3">
    <source>
        <dbReference type="ARBA" id="ARBA00022723"/>
    </source>
</evidence>
<feature type="binding site" evidence="9">
    <location>
        <position position="92"/>
    </location>
    <ligand>
        <name>Mg(2+)</name>
        <dbReference type="ChEBI" id="CHEBI:18420"/>
    </ligand>
</feature>
<protein>
    <recommendedName>
        <fullName evidence="9">Thiamine-phosphate synthase</fullName>
        <shortName evidence="9">TP synthase</shortName>
        <shortName evidence="9">TPS</shortName>
        <ecNumber evidence="9">2.5.1.3</ecNumber>
    </recommendedName>
    <alternativeName>
        <fullName evidence="9">Thiamine-phosphate pyrophosphorylase</fullName>
        <shortName evidence="9">TMP pyrophosphorylase</shortName>
        <shortName evidence="9">TMP-PPase</shortName>
    </alternativeName>
</protein>
<dbReference type="SUPFAM" id="SSF51391">
    <property type="entry name" value="Thiamin phosphate synthase"/>
    <property type="match status" value="1"/>
</dbReference>
<dbReference type="EC" id="2.5.1.3" evidence="9"/>
<feature type="binding site" evidence="9">
    <location>
        <position position="111"/>
    </location>
    <ligand>
        <name>4-amino-2-methyl-5-(diphosphooxymethyl)pyrimidine</name>
        <dbReference type="ChEBI" id="CHEBI:57841"/>
    </ligand>
</feature>
<reference evidence="13 14" key="1">
    <citation type="submission" date="2019-12" db="EMBL/GenBank/DDBJ databases">
        <title>Sequence classification of anaerobic respiratory reductive dehalogenases: First we see many, then we see few.</title>
        <authorList>
            <person name="Molenda O."/>
            <person name="Puentes Jacome L.A."/>
            <person name="Cao X."/>
            <person name="Nesbo C.L."/>
            <person name="Tang S."/>
            <person name="Morson N."/>
            <person name="Patron J."/>
            <person name="Lomheim L."/>
            <person name="Wishart D.S."/>
            <person name="Edwards E.A."/>
        </authorList>
    </citation>
    <scope>NUCLEOTIDE SEQUENCE [LARGE SCALE GENOMIC DNA]</scope>
    <source>
        <strain evidence="13 14">12DCA</strain>
    </source>
</reference>
<evidence type="ECO:0000256" key="4">
    <source>
        <dbReference type="ARBA" id="ARBA00022842"/>
    </source>
</evidence>
<dbReference type="UniPathway" id="UPA00060">
    <property type="reaction ID" value="UER00141"/>
</dbReference>
<evidence type="ECO:0000256" key="9">
    <source>
        <dbReference type="HAMAP-Rule" id="MF_00097"/>
    </source>
</evidence>
<feature type="binding site" evidence="9">
    <location>
        <begin position="187"/>
        <end position="188"/>
    </location>
    <ligand>
        <name>2-[(2R,5Z)-2-carboxy-4-methylthiazol-5(2H)-ylidene]ethyl phosphate</name>
        <dbReference type="ChEBI" id="CHEBI:62899"/>
    </ligand>
</feature>
<feature type="binding site" evidence="9">
    <location>
        <position position="72"/>
    </location>
    <ligand>
        <name>4-amino-2-methyl-5-(diphosphooxymethyl)pyrimidine</name>
        <dbReference type="ChEBI" id="CHEBI:57841"/>
    </ligand>
</feature>
<evidence type="ECO:0000256" key="2">
    <source>
        <dbReference type="ARBA" id="ARBA00022679"/>
    </source>
</evidence>
<comment type="pathway">
    <text evidence="1 9 11">Cofactor biosynthesis; thiamine diphosphate biosynthesis; thiamine phosphate from 4-amino-2-methyl-5-diphosphomethylpyrimidine and 4-methyl-5-(2-phosphoethyl)-thiazole: step 1/1.</text>
</comment>
<comment type="catalytic activity">
    <reaction evidence="6 9 10">
        <text>4-methyl-5-(2-phosphooxyethyl)-thiazole + 4-amino-2-methyl-5-(diphosphooxymethyl)pyrimidine + H(+) = thiamine phosphate + diphosphate</text>
        <dbReference type="Rhea" id="RHEA:22328"/>
        <dbReference type="ChEBI" id="CHEBI:15378"/>
        <dbReference type="ChEBI" id="CHEBI:33019"/>
        <dbReference type="ChEBI" id="CHEBI:37575"/>
        <dbReference type="ChEBI" id="CHEBI:57841"/>
        <dbReference type="ChEBI" id="CHEBI:58296"/>
        <dbReference type="EC" id="2.5.1.3"/>
    </reaction>
</comment>
<comment type="function">
    <text evidence="9">Condenses 4-methyl-5-(beta-hydroxyethyl)thiazole monophosphate (THZ-P) and 2-methyl-4-amino-5-hydroxymethyl pyrimidine pyrophosphate (HMP-PP) to form thiamine monophosphate (TMP).</text>
</comment>
<evidence type="ECO:0000256" key="8">
    <source>
        <dbReference type="ARBA" id="ARBA00047883"/>
    </source>
</evidence>
<dbReference type="RefSeq" id="WP_025204950.1">
    <property type="nucleotide sequence ID" value="NZ_CP046996.1"/>
</dbReference>
<dbReference type="InterPro" id="IPR013785">
    <property type="entry name" value="Aldolase_TIM"/>
</dbReference>
<keyword evidence="4 9" id="KW-0460">Magnesium</keyword>
<comment type="similarity">
    <text evidence="9 10">Belongs to the thiamine-phosphate synthase family.</text>
</comment>
<comment type="cofactor">
    <cofactor evidence="9">
        <name>Mg(2+)</name>
        <dbReference type="ChEBI" id="CHEBI:18420"/>
    </cofactor>
    <text evidence="9">Binds 1 Mg(2+) ion per subunit.</text>
</comment>
<dbReference type="PANTHER" id="PTHR20857:SF23">
    <property type="entry name" value="THIAMINE BIOSYNTHETIC BIFUNCTIONAL ENZYME"/>
    <property type="match status" value="1"/>
</dbReference>
<evidence type="ECO:0000256" key="7">
    <source>
        <dbReference type="ARBA" id="ARBA00047851"/>
    </source>
</evidence>
<dbReference type="Proteomes" id="UP000430508">
    <property type="component" value="Chromosome"/>
</dbReference>
<feature type="binding site" evidence="9">
    <location>
        <position position="140"/>
    </location>
    <ligand>
        <name>4-amino-2-methyl-5-(diphosphooxymethyl)pyrimidine</name>
        <dbReference type="ChEBI" id="CHEBI:57841"/>
    </ligand>
</feature>
<comment type="catalytic activity">
    <reaction evidence="7 9 10">
        <text>2-(2-carboxy-4-methylthiazol-5-yl)ethyl phosphate + 4-amino-2-methyl-5-(diphosphooxymethyl)pyrimidine + 2 H(+) = thiamine phosphate + CO2 + diphosphate</text>
        <dbReference type="Rhea" id="RHEA:47848"/>
        <dbReference type="ChEBI" id="CHEBI:15378"/>
        <dbReference type="ChEBI" id="CHEBI:16526"/>
        <dbReference type="ChEBI" id="CHEBI:33019"/>
        <dbReference type="ChEBI" id="CHEBI:37575"/>
        <dbReference type="ChEBI" id="CHEBI:57841"/>
        <dbReference type="ChEBI" id="CHEBI:62890"/>
        <dbReference type="EC" id="2.5.1.3"/>
    </reaction>
</comment>
<feature type="binding site" evidence="9">
    <location>
        <position position="167"/>
    </location>
    <ligand>
        <name>2-[(2R,5Z)-2-carboxy-4-methylthiazol-5(2H)-ylidene]ethyl phosphate</name>
        <dbReference type="ChEBI" id="CHEBI:62899"/>
    </ligand>
</feature>